<dbReference type="EC" id="3.1.1.-" evidence="5"/>
<sequence>MTHIMLLTMTASFAGPATVDAAEPTIGLIGDSTVADTYGWGPAFAKRFDDRTTVLNYARNGARLDTLSKRLDELLEKKPDYVLIQFGHNDQKQYGPETYREKLTDYIERVVAAGAQPVVLSSVTRRNFGPDGKIQPRSEDVHGDLAAFSTAAGDVARKHVVPFIDLYHISVEHHNQLGPKASAAYDFDPTDKTHFSPQGAAAIAGLIIDELKVARPELARRLKRPR</sequence>
<organism evidence="5 6">
    <name type="scientific">Alienimonas chondri</name>
    <dbReference type="NCBI Taxonomy" id="2681879"/>
    <lineage>
        <taxon>Bacteria</taxon>
        <taxon>Pseudomonadati</taxon>
        <taxon>Planctomycetota</taxon>
        <taxon>Planctomycetia</taxon>
        <taxon>Planctomycetales</taxon>
        <taxon>Planctomycetaceae</taxon>
        <taxon>Alienimonas</taxon>
    </lineage>
</organism>
<accession>A0ABX1VHK4</accession>
<dbReference type="PANTHER" id="PTHR43695">
    <property type="entry name" value="PUTATIVE (AFU_ORTHOLOGUE AFUA_2G17250)-RELATED"/>
    <property type="match status" value="1"/>
</dbReference>
<dbReference type="PANTHER" id="PTHR43695:SF1">
    <property type="entry name" value="RHAMNOGALACTURONAN ACETYLESTERASE"/>
    <property type="match status" value="1"/>
</dbReference>
<evidence type="ECO:0000313" key="6">
    <source>
        <dbReference type="Proteomes" id="UP000609651"/>
    </source>
</evidence>
<evidence type="ECO:0000256" key="1">
    <source>
        <dbReference type="ARBA" id="ARBA00008668"/>
    </source>
</evidence>
<evidence type="ECO:0000256" key="2">
    <source>
        <dbReference type="ARBA" id="ARBA00022801"/>
    </source>
</evidence>
<dbReference type="InterPro" id="IPR036514">
    <property type="entry name" value="SGNH_hydro_sf"/>
</dbReference>
<reference evidence="5 6" key="1">
    <citation type="journal article" date="2020" name="Syst. Appl. Microbiol.">
        <title>Alienimonas chondri sp. nov., a novel planctomycete isolated from the biofilm of the red alga Chondrus crispus.</title>
        <authorList>
            <person name="Vitorino I."/>
            <person name="Albuquerque L."/>
            <person name="Wiegand S."/>
            <person name="Kallscheuer N."/>
            <person name="da Costa M.S."/>
            <person name="Lobo-da-Cunha A."/>
            <person name="Jogler C."/>
            <person name="Lage O.M."/>
        </authorList>
    </citation>
    <scope>NUCLEOTIDE SEQUENCE [LARGE SCALE GENOMIC DNA]</scope>
    <source>
        <strain evidence="5 6">LzC2</strain>
    </source>
</reference>
<dbReference type="EMBL" id="WTPX01000168">
    <property type="protein sequence ID" value="NNJ27566.1"/>
    <property type="molecule type" value="Genomic_DNA"/>
</dbReference>
<dbReference type="GO" id="GO:0016787">
    <property type="term" value="F:hydrolase activity"/>
    <property type="evidence" value="ECO:0007669"/>
    <property type="project" value="UniProtKB-KW"/>
</dbReference>
<dbReference type="Proteomes" id="UP000609651">
    <property type="component" value="Unassembled WGS sequence"/>
</dbReference>
<feature type="domain" description="SGNH hydrolase-type esterase" evidence="4">
    <location>
        <begin position="29"/>
        <end position="202"/>
    </location>
</feature>
<dbReference type="Pfam" id="PF13472">
    <property type="entry name" value="Lipase_GDSL_2"/>
    <property type="match status" value="1"/>
</dbReference>
<dbReference type="RefSeq" id="WP_171189476.1">
    <property type="nucleotide sequence ID" value="NZ_WTPX01000168.1"/>
</dbReference>
<protein>
    <submittedName>
        <fullName evidence="5">Rhamnogalacturonan acetylesterase RhgT</fullName>
        <ecNumber evidence="5">3.1.1.-</ecNumber>
    </submittedName>
</protein>
<gene>
    <name evidence="5" type="primary">rhgT</name>
    <name evidence="5" type="ORF">LzC2_36710</name>
</gene>
<proteinExistence type="inferred from homology"/>
<name>A0ABX1VHK4_9PLAN</name>
<comment type="similarity">
    <text evidence="1">Belongs to the 'GDSL' lipolytic enzyme family.</text>
</comment>
<dbReference type="CDD" id="cd01821">
    <property type="entry name" value="Rhamnogalacturan_acetylesterase_like"/>
    <property type="match status" value="1"/>
</dbReference>
<feature type="chain" id="PRO_5047268976" evidence="3">
    <location>
        <begin position="22"/>
        <end position="226"/>
    </location>
</feature>
<evidence type="ECO:0000259" key="4">
    <source>
        <dbReference type="Pfam" id="PF13472"/>
    </source>
</evidence>
<keyword evidence="6" id="KW-1185">Reference proteome</keyword>
<keyword evidence="2 5" id="KW-0378">Hydrolase</keyword>
<dbReference type="Gene3D" id="3.40.50.1110">
    <property type="entry name" value="SGNH hydrolase"/>
    <property type="match status" value="1"/>
</dbReference>
<dbReference type="InterPro" id="IPR013830">
    <property type="entry name" value="SGNH_hydro"/>
</dbReference>
<comment type="caution">
    <text evidence="5">The sequence shown here is derived from an EMBL/GenBank/DDBJ whole genome shotgun (WGS) entry which is preliminary data.</text>
</comment>
<dbReference type="InterPro" id="IPR037459">
    <property type="entry name" value="RhgT-like"/>
</dbReference>
<evidence type="ECO:0000313" key="5">
    <source>
        <dbReference type="EMBL" id="NNJ27566.1"/>
    </source>
</evidence>
<feature type="signal peptide" evidence="3">
    <location>
        <begin position="1"/>
        <end position="21"/>
    </location>
</feature>
<dbReference type="SUPFAM" id="SSF52266">
    <property type="entry name" value="SGNH hydrolase"/>
    <property type="match status" value="1"/>
</dbReference>
<evidence type="ECO:0000256" key="3">
    <source>
        <dbReference type="SAM" id="SignalP"/>
    </source>
</evidence>
<keyword evidence="3" id="KW-0732">Signal</keyword>